<protein>
    <submittedName>
        <fullName evidence="2">Uncharacterized protein</fullName>
    </submittedName>
</protein>
<evidence type="ECO:0000313" key="2">
    <source>
        <dbReference type="EMBL" id="KAL3534362.1"/>
    </source>
</evidence>
<dbReference type="AlphaFoldDB" id="A0ABD3AT24"/>
<gene>
    <name evidence="2" type="ORF">ACH5RR_002823</name>
</gene>
<evidence type="ECO:0000256" key="1">
    <source>
        <dbReference type="SAM" id="MobiDB-lite"/>
    </source>
</evidence>
<feature type="region of interest" description="Disordered" evidence="1">
    <location>
        <begin position="120"/>
        <end position="154"/>
    </location>
</feature>
<dbReference type="EMBL" id="JBJUIK010000002">
    <property type="protein sequence ID" value="KAL3534362.1"/>
    <property type="molecule type" value="Genomic_DNA"/>
</dbReference>
<name>A0ABD3AT24_9GENT</name>
<evidence type="ECO:0000313" key="3">
    <source>
        <dbReference type="Proteomes" id="UP001630127"/>
    </source>
</evidence>
<dbReference type="Proteomes" id="UP001630127">
    <property type="component" value="Unassembled WGS sequence"/>
</dbReference>
<comment type="caution">
    <text evidence="2">The sequence shown here is derived from an EMBL/GenBank/DDBJ whole genome shotgun (WGS) entry which is preliminary data.</text>
</comment>
<keyword evidence="3" id="KW-1185">Reference proteome</keyword>
<organism evidence="2 3">
    <name type="scientific">Cinchona calisaya</name>
    <dbReference type="NCBI Taxonomy" id="153742"/>
    <lineage>
        <taxon>Eukaryota</taxon>
        <taxon>Viridiplantae</taxon>
        <taxon>Streptophyta</taxon>
        <taxon>Embryophyta</taxon>
        <taxon>Tracheophyta</taxon>
        <taxon>Spermatophyta</taxon>
        <taxon>Magnoliopsida</taxon>
        <taxon>eudicotyledons</taxon>
        <taxon>Gunneridae</taxon>
        <taxon>Pentapetalae</taxon>
        <taxon>asterids</taxon>
        <taxon>lamiids</taxon>
        <taxon>Gentianales</taxon>
        <taxon>Rubiaceae</taxon>
        <taxon>Cinchonoideae</taxon>
        <taxon>Cinchoneae</taxon>
        <taxon>Cinchona</taxon>
    </lineage>
</organism>
<accession>A0ABD3AT24</accession>
<reference evidence="2 3" key="1">
    <citation type="submission" date="2024-11" db="EMBL/GenBank/DDBJ databases">
        <title>A near-complete genome assembly of Cinchona calisaya.</title>
        <authorList>
            <person name="Lian D.C."/>
            <person name="Zhao X.W."/>
            <person name="Wei L."/>
        </authorList>
    </citation>
    <scope>NUCLEOTIDE SEQUENCE [LARGE SCALE GENOMIC DNA]</scope>
    <source>
        <tissue evidence="2">Nenye</tissue>
    </source>
</reference>
<feature type="compositionally biased region" description="Acidic residues" evidence="1">
    <location>
        <begin position="136"/>
        <end position="147"/>
    </location>
</feature>
<sequence length="154" mass="17683">MRLIWRKLNLGPRFGTLVESKALTEVRAMFRFGTGRITYKKYKEGRFDFDGLWDDKIDAYTALGKACHDLLLAISNHYWRQFVGEEVTVDNDTLVRKFITYTHKPTGTVIQLEFDESQWHFGPPNDEFGPGSKELDEQDTDTGDDDGVGPSRQS</sequence>
<proteinExistence type="predicted"/>